<gene>
    <name evidence="1" type="ORF">ASIM_LOCUS6315</name>
</gene>
<reference evidence="3" key="1">
    <citation type="submission" date="2017-02" db="UniProtKB">
        <authorList>
            <consortium name="WormBaseParasite"/>
        </authorList>
    </citation>
    <scope>IDENTIFICATION</scope>
</reference>
<dbReference type="InterPro" id="IPR039212">
    <property type="entry name" value="RBFA_mitochondrial"/>
</dbReference>
<reference evidence="1 2" key="2">
    <citation type="submission" date="2018-11" db="EMBL/GenBank/DDBJ databases">
        <authorList>
            <consortium name="Pathogen Informatics"/>
        </authorList>
    </citation>
    <scope>NUCLEOTIDE SEQUENCE [LARGE SCALE GENOMIC DNA]</scope>
</reference>
<dbReference type="EMBL" id="UYRR01013553">
    <property type="protein sequence ID" value="VDK26837.1"/>
    <property type="molecule type" value="Genomic_DNA"/>
</dbReference>
<dbReference type="OrthoDB" id="418445at2759"/>
<protein>
    <submittedName>
        <fullName evidence="3">Ribosome-binding factor A</fullName>
    </submittedName>
</protein>
<dbReference type="SUPFAM" id="SSF89919">
    <property type="entry name" value="Ribosome-binding factor A, RbfA"/>
    <property type="match status" value="1"/>
</dbReference>
<dbReference type="Proteomes" id="UP000267096">
    <property type="component" value="Unassembled WGS sequence"/>
</dbReference>
<evidence type="ECO:0000313" key="3">
    <source>
        <dbReference type="WBParaSite" id="ASIM_0000653401-mRNA-1"/>
    </source>
</evidence>
<name>A0A0M3JFY0_ANISI</name>
<sequence>MLLLSIGSNNKYFNKTQKITHRKREQLSRIIEERLVEIISTDSRLASVHLNITKVDVSSSFNEIRISWLVKGDETDKEVADLLNKETASIRRKLYEMLNFVAIPTIKFIADDSHLYLQRMNRLFEIADYGDGSDRGS</sequence>
<dbReference type="Gene3D" id="3.30.300.20">
    <property type="match status" value="1"/>
</dbReference>
<dbReference type="InterPro" id="IPR000238">
    <property type="entry name" value="RbfA"/>
</dbReference>
<dbReference type="PANTHER" id="PTHR14725:SF0">
    <property type="entry name" value="RIBOSOME-BINDING FACTOR A, MITOCHONDRIAL-RELATED"/>
    <property type="match status" value="1"/>
</dbReference>
<dbReference type="InterPro" id="IPR015946">
    <property type="entry name" value="KH_dom-like_a/b"/>
</dbReference>
<dbReference type="PANTHER" id="PTHR14725">
    <property type="entry name" value="RIBOSOME-BINDING FACTOR A, MITOCHONDRIAL-RELATED"/>
    <property type="match status" value="1"/>
</dbReference>
<dbReference type="AlphaFoldDB" id="A0A0M3JFY0"/>
<dbReference type="InterPro" id="IPR023799">
    <property type="entry name" value="RbfA_dom_sf"/>
</dbReference>
<evidence type="ECO:0000313" key="1">
    <source>
        <dbReference type="EMBL" id="VDK26837.1"/>
    </source>
</evidence>
<dbReference type="WBParaSite" id="ASIM_0000653401-mRNA-1">
    <property type="protein sequence ID" value="ASIM_0000653401-mRNA-1"/>
    <property type="gene ID" value="ASIM_0000653401"/>
</dbReference>
<evidence type="ECO:0000313" key="2">
    <source>
        <dbReference type="Proteomes" id="UP000267096"/>
    </source>
</evidence>
<proteinExistence type="predicted"/>
<accession>A0A0M3JFY0</accession>
<organism evidence="3">
    <name type="scientific">Anisakis simplex</name>
    <name type="common">Herring worm</name>
    <dbReference type="NCBI Taxonomy" id="6269"/>
    <lineage>
        <taxon>Eukaryota</taxon>
        <taxon>Metazoa</taxon>
        <taxon>Ecdysozoa</taxon>
        <taxon>Nematoda</taxon>
        <taxon>Chromadorea</taxon>
        <taxon>Rhabditida</taxon>
        <taxon>Spirurina</taxon>
        <taxon>Ascaridomorpha</taxon>
        <taxon>Ascaridoidea</taxon>
        <taxon>Anisakidae</taxon>
        <taxon>Anisakis</taxon>
        <taxon>Anisakis simplex complex</taxon>
    </lineage>
</organism>
<dbReference type="Pfam" id="PF02033">
    <property type="entry name" value="RBFA"/>
    <property type="match status" value="1"/>
</dbReference>
<keyword evidence="2" id="KW-1185">Reference proteome</keyword>
<dbReference type="GO" id="GO:0006364">
    <property type="term" value="P:rRNA processing"/>
    <property type="evidence" value="ECO:0007669"/>
    <property type="project" value="InterPro"/>
</dbReference>